<proteinExistence type="predicted"/>
<dbReference type="Proteomes" id="UP000192223">
    <property type="component" value="Unplaced"/>
</dbReference>
<name>A0A1W4W771_AGRPL</name>
<reference evidence="2" key="1">
    <citation type="submission" date="2025-08" db="UniProtKB">
        <authorList>
            <consortium name="RefSeq"/>
        </authorList>
    </citation>
    <scope>IDENTIFICATION</scope>
    <source>
        <tissue evidence="2">Entire body</tissue>
    </source>
</reference>
<organism evidence="1 2">
    <name type="scientific">Agrilus planipennis</name>
    <name type="common">Emerald ash borer</name>
    <name type="synonym">Agrilus marcopoli</name>
    <dbReference type="NCBI Taxonomy" id="224129"/>
    <lineage>
        <taxon>Eukaryota</taxon>
        <taxon>Metazoa</taxon>
        <taxon>Ecdysozoa</taxon>
        <taxon>Arthropoda</taxon>
        <taxon>Hexapoda</taxon>
        <taxon>Insecta</taxon>
        <taxon>Pterygota</taxon>
        <taxon>Neoptera</taxon>
        <taxon>Endopterygota</taxon>
        <taxon>Coleoptera</taxon>
        <taxon>Polyphaga</taxon>
        <taxon>Elateriformia</taxon>
        <taxon>Buprestoidea</taxon>
        <taxon>Buprestidae</taxon>
        <taxon>Agrilinae</taxon>
        <taxon>Agrilus</taxon>
    </lineage>
</organism>
<dbReference type="InParanoid" id="A0A1W4W771"/>
<accession>A0A1W4W771</accession>
<evidence type="ECO:0000313" key="2">
    <source>
        <dbReference type="RefSeq" id="XP_018319941.1"/>
    </source>
</evidence>
<dbReference type="GeneID" id="108733337"/>
<gene>
    <name evidence="2" type="primary">LOC108733337</name>
</gene>
<dbReference type="RefSeq" id="XP_018319941.1">
    <property type="nucleotide sequence ID" value="XM_018464439.1"/>
</dbReference>
<evidence type="ECO:0000313" key="1">
    <source>
        <dbReference type="Proteomes" id="UP000192223"/>
    </source>
</evidence>
<sequence>MIAASTVNILPTFQFSLAGGTTVPTDHRCTYKNIWDKWHTNGFPYLFIPLLNSHFPHQDQEWPLTAVALKNTTTEDVVLEHEAKRLDFTIPPFKLGTVQAYILPNTF</sequence>
<keyword evidence="1" id="KW-1185">Reference proteome</keyword>
<dbReference type="AlphaFoldDB" id="A0A1W4W771"/>
<dbReference type="KEGG" id="apln:108733337"/>
<protein>
    <submittedName>
        <fullName evidence="2">Uncharacterized protein LOC108733337</fullName>
    </submittedName>
</protein>